<feature type="domain" description="CxC6 like cysteine cluster associated with KDZ" evidence="3">
    <location>
        <begin position="391"/>
        <end position="455"/>
    </location>
</feature>
<feature type="domain" description="CxC5 like cysteine cluster associated with KDZ" evidence="2">
    <location>
        <begin position="174"/>
        <end position="297"/>
    </location>
</feature>
<protein>
    <recommendedName>
        <fullName evidence="6">CxC5 like cysteine cluster associated with KDZ domain-containing protein</fullName>
    </recommendedName>
</protein>
<dbReference type="EMBL" id="QPFP01000183">
    <property type="protein sequence ID" value="TEB19579.1"/>
    <property type="molecule type" value="Genomic_DNA"/>
</dbReference>
<name>A0A4Y7SDV2_COPMI</name>
<dbReference type="Pfam" id="PF18718">
    <property type="entry name" value="CxC5"/>
    <property type="match status" value="1"/>
</dbReference>
<evidence type="ECO:0008006" key="6">
    <source>
        <dbReference type="Google" id="ProtNLM"/>
    </source>
</evidence>
<keyword evidence="5" id="KW-1185">Reference proteome</keyword>
<keyword evidence="1" id="KW-0732">Signal</keyword>
<proteinExistence type="predicted"/>
<evidence type="ECO:0000256" key="1">
    <source>
        <dbReference type="SAM" id="SignalP"/>
    </source>
</evidence>
<dbReference type="OrthoDB" id="2527272at2759"/>
<dbReference type="InterPro" id="IPR041539">
    <property type="entry name" value="CxC5"/>
</dbReference>
<reference evidence="4 5" key="1">
    <citation type="journal article" date="2019" name="Nat. Ecol. Evol.">
        <title>Megaphylogeny resolves global patterns of mushroom evolution.</title>
        <authorList>
            <person name="Varga T."/>
            <person name="Krizsan K."/>
            <person name="Foldi C."/>
            <person name="Dima B."/>
            <person name="Sanchez-Garcia M."/>
            <person name="Sanchez-Ramirez S."/>
            <person name="Szollosi G.J."/>
            <person name="Szarkandi J.G."/>
            <person name="Papp V."/>
            <person name="Albert L."/>
            <person name="Andreopoulos W."/>
            <person name="Angelini C."/>
            <person name="Antonin V."/>
            <person name="Barry K.W."/>
            <person name="Bougher N.L."/>
            <person name="Buchanan P."/>
            <person name="Buyck B."/>
            <person name="Bense V."/>
            <person name="Catcheside P."/>
            <person name="Chovatia M."/>
            <person name="Cooper J."/>
            <person name="Damon W."/>
            <person name="Desjardin D."/>
            <person name="Finy P."/>
            <person name="Geml J."/>
            <person name="Haridas S."/>
            <person name="Hughes K."/>
            <person name="Justo A."/>
            <person name="Karasinski D."/>
            <person name="Kautmanova I."/>
            <person name="Kiss B."/>
            <person name="Kocsube S."/>
            <person name="Kotiranta H."/>
            <person name="LaButti K.M."/>
            <person name="Lechner B.E."/>
            <person name="Liimatainen K."/>
            <person name="Lipzen A."/>
            <person name="Lukacs Z."/>
            <person name="Mihaltcheva S."/>
            <person name="Morgado L.N."/>
            <person name="Niskanen T."/>
            <person name="Noordeloos M.E."/>
            <person name="Ohm R.A."/>
            <person name="Ortiz-Santana B."/>
            <person name="Ovrebo C."/>
            <person name="Racz N."/>
            <person name="Riley R."/>
            <person name="Savchenko A."/>
            <person name="Shiryaev A."/>
            <person name="Soop K."/>
            <person name="Spirin V."/>
            <person name="Szebenyi C."/>
            <person name="Tomsovsky M."/>
            <person name="Tulloss R.E."/>
            <person name="Uehling J."/>
            <person name="Grigoriev I.V."/>
            <person name="Vagvolgyi C."/>
            <person name="Papp T."/>
            <person name="Martin F.M."/>
            <person name="Miettinen O."/>
            <person name="Hibbett D.S."/>
            <person name="Nagy L.G."/>
        </authorList>
    </citation>
    <scope>NUCLEOTIDE SEQUENCE [LARGE SCALE GENOMIC DNA]</scope>
    <source>
        <strain evidence="4 5">FP101781</strain>
    </source>
</reference>
<dbReference type="STRING" id="71717.A0A4Y7SDV2"/>
<accession>A0A4Y7SDV2</accession>
<dbReference type="AlphaFoldDB" id="A0A4Y7SDV2"/>
<evidence type="ECO:0000313" key="4">
    <source>
        <dbReference type="EMBL" id="TEB19579.1"/>
    </source>
</evidence>
<evidence type="ECO:0000313" key="5">
    <source>
        <dbReference type="Proteomes" id="UP000298030"/>
    </source>
</evidence>
<evidence type="ECO:0000259" key="2">
    <source>
        <dbReference type="Pfam" id="PF18718"/>
    </source>
</evidence>
<sequence>MILAQLFCSSWLGVFYILLLLASGVSASPSTMCFPNIPFSEFSTFIQDNFSGDISLPTVLVLLFTLVKKPDFLNLHGRQQHRKLQGEWGRPLTSWIKILSRLFMAVRLRDVRHQLFQLQDGIILQDSQNHSVDSVNSLAQKLDQMITLLRLNTFKPNGKLRHRRKAISYKAIEPVYLICPQAYQCETLTCSPYSLAQHVPFAQVPQVTLLKGNDIHQFSFVLSGHCQHCDTTYFADHDRAWNAPEQQFDHCHLNSAVYLKLGQAIWADRIFTNSILNATYSFHSSSSAFAEFWNESFGCHSSVKVSRRHIWQGFIAETTRMVAHDSGENFITPSHANIDDITATAFETLGSDGVIKAAEGHTCSECSHPHRFGPNEQHLNPQDYGPVSMCVVDGIVMAPTHCAFPECLAPLSNARGEAFCSHHVQEWGNKCRIIDCGRTTEAGTLACSQHQSDWKRFKDAHSRSNLSGVRRAISRPNEHQPWQNPREVAEVQAHDQPPPGDEEEDGAQRKHYFSPLRYYCTETACLPCGVALAWALFDRSESPSKILRFLQSIFPTPASRPNFICIDKGCQVFRSAVVNGSFNTTWKNTRFIVDTYHYTNHKRTDELCRTWCNPTPLDGSNPNLVEEVPNASGIRQMRRSFNTQASEQLNAWLAGFAQILRRMTAINFWWFLHAMLYLHTKRVLRRQAEKAGHAS</sequence>
<dbReference type="Proteomes" id="UP000298030">
    <property type="component" value="Unassembled WGS sequence"/>
</dbReference>
<dbReference type="InterPro" id="IPR040898">
    <property type="entry name" value="CxC6"/>
</dbReference>
<comment type="caution">
    <text evidence="4">The sequence shown here is derived from an EMBL/GenBank/DDBJ whole genome shotgun (WGS) entry which is preliminary data.</text>
</comment>
<feature type="signal peptide" evidence="1">
    <location>
        <begin position="1"/>
        <end position="27"/>
    </location>
</feature>
<gene>
    <name evidence="4" type="ORF">FA13DRAFT_1646654</name>
</gene>
<organism evidence="4 5">
    <name type="scientific">Coprinellus micaceus</name>
    <name type="common">Glistening ink-cap mushroom</name>
    <name type="synonym">Coprinus micaceus</name>
    <dbReference type="NCBI Taxonomy" id="71717"/>
    <lineage>
        <taxon>Eukaryota</taxon>
        <taxon>Fungi</taxon>
        <taxon>Dikarya</taxon>
        <taxon>Basidiomycota</taxon>
        <taxon>Agaricomycotina</taxon>
        <taxon>Agaricomycetes</taxon>
        <taxon>Agaricomycetidae</taxon>
        <taxon>Agaricales</taxon>
        <taxon>Agaricineae</taxon>
        <taxon>Psathyrellaceae</taxon>
        <taxon>Coprinellus</taxon>
    </lineage>
</organism>
<evidence type="ECO:0000259" key="3">
    <source>
        <dbReference type="Pfam" id="PF18721"/>
    </source>
</evidence>
<dbReference type="Pfam" id="PF18721">
    <property type="entry name" value="CxC6"/>
    <property type="match status" value="1"/>
</dbReference>
<feature type="chain" id="PRO_5021250578" description="CxC5 like cysteine cluster associated with KDZ domain-containing protein" evidence="1">
    <location>
        <begin position="28"/>
        <end position="695"/>
    </location>
</feature>